<keyword evidence="3" id="KW-1185">Reference proteome</keyword>
<dbReference type="Proteomes" id="UP001500051">
    <property type="component" value="Unassembled WGS sequence"/>
</dbReference>
<evidence type="ECO:0000256" key="1">
    <source>
        <dbReference type="SAM" id="Phobius"/>
    </source>
</evidence>
<gene>
    <name evidence="2" type="ORF">GCM10022204_22820</name>
</gene>
<sequence>MRLSPRAAEARAVDELGAVDELAAAYAELGAARAGRWATIALGLGYAINLGAWHLAGVLGDGSVTGSASPDGGSGTIYTLLGVVAIAVAGLGSLALHGAPSGHVRRTTASSGWLCFVGCGSLICAVTTLAVSYVLSPWTLSNEHLSTRSLVEGFSVLWTATMLMTAVRCLIFASVMSRNRRPILDD</sequence>
<feature type="transmembrane region" description="Helical" evidence="1">
    <location>
        <begin position="155"/>
        <end position="175"/>
    </location>
</feature>
<proteinExistence type="predicted"/>
<dbReference type="EMBL" id="BAAAYX010000007">
    <property type="protein sequence ID" value="GAA3704821.1"/>
    <property type="molecule type" value="Genomic_DNA"/>
</dbReference>
<name>A0ABP7DIC9_9ACTN</name>
<keyword evidence="1" id="KW-0472">Membrane</keyword>
<feature type="transmembrane region" description="Helical" evidence="1">
    <location>
        <begin position="111"/>
        <end position="135"/>
    </location>
</feature>
<keyword evidence="1" id="KW-1133">Transmembrane helix</keyword>
<reference evidence="3" key="1">
    <citation type="journal article" date="2019" name="Int. J. Syst. Evol. Microbiol.">
        <title>The Global Catalogue of Microorganisms (GCM) 10K type strain sequencing project: providing services to taxonomists for standard genome sequencing and annotation.</title>
        <authorList>
            <consortium name="The Broad Institute Genomics Platform"/>
            <consortium name="The Broad Institute Genome Sequencing Center for Infectious Disease"/>
            <person name="Wu L."/>
            <person name="Ma J."/>
        </authorList>
    </citation>
    <scope>NUCLEOTIDE SEQUENCE [LARGE SCALE GENOMIC DNA]</scope>
    <source>
        <strain evidence="3">JCM 16548</strain>
    </source>
</reference>
<feature type="transmembrane region" description="Helical" evidence="1">
    <location>
        <begin position="37"/>
        <end position="56"/>
    </location>
</feature>
<keyword evidence="1" id="KW-0812">Transmembrane</keyword>
<comment type="caution">
    <text evidence="2">The sequence shown here is derived from an EMBL/GenBank/DDBJ whole genome shotgun (WGS) entry which is preliminary data.</text>
</comment>
<evidence type="ECO:0000313" key="3">
    <source>
        <dbReference type="Proteomes" id="UP001500051"/>
    </source>
</evidence>
<organism evidence="2 3">
    <name type="scientific">Microlunatus aurantiacus</name>
    <dbReference type="NCBI Taxonomy" id="446786"/>
    <lineage>
        <taxon>Bacteria</taxon>
        <taxon>Bacillati</taxon>
        <taxon>Actinomycetota</taxon>
        <taxon>Actinomycetes</taxon>
        <taxon>Propionibacteriales</taxon>
        <taxon>Propionibacteriaceae</taxon>
        <taxon>Microlunatus</taxon>
    </lineage>
</organism>
<evidence type="ECO:0000313" key="2">
    <source>
        <dbReference type="EMBL" id="GAA3704821.1"/>
    </source>
</evidence>
<feature type="transmembrane region" description="Helical" evidence="1">
    <location>
        <begin position="76"/>
        <end position="99"/>
    </location>
</feature>
<accession>A0ABP7DIC9</accession>
<protein>
    <submittedName>
        <fullName evidence="2">Uncharacterized protein</fullName>
    </submittedName>
</protein>